<accession>A0A1F4U4W4</accession>
<dbReference type="AlphaFoldDB" id="A0A1F4U4W4"/>
<evidence type="ECO:0008006" key="4">
    <source>
        <dbReference type="Google" id="ProtNLM"/>
    </source>
</evidence>
<sequence length="238" mass="25064">MKKLILSLALSIVLAGSVFAAFPMPSVNGPTGLVRIPDAQVIPYKNWNIGIDYGAAYPAGSANTVPALLYKANMGSFNGFELGLVGGYDAVGTALREGVFINLKYAPSIGDGSDPLLLAMGVENLASFTQTAIYMVATKPFKQGPSLSFGFMGDFPGNNRFRPLGMAGLDVPMGAGLHILGDLFAGETVFQVNAGIRYFLLPTFAIDGRAINIAGPSNTQVSKDSKQYLVGISWANPF</sequence>
<dbReference type="EMBL" id="MEUJ01000005">
    <property type="protein sequence ID" value="OGC39860.1"/>
    <property type="molecule type" value="Genomic_DNA"/>
</dbReference>
<protein>
    <recommendedName>
        <fullName evidence="4">Outer membrane protein beta-barrel domain-containing protein</fullName>
    </recommendedName>
</protein>
<evidence type="ECO:0000313" key="2">
    <source>
        <dbReference type="EMBL" id="OGC39860.1"/>
    </source>
</evidence>
<dbReference type="Proteomes" id="UP000179242">
    <property type="component" value="Unassembled WGS sequence"/>
</dbReference>
<comment type="caution">
    <text evidence="2">The sequence shown here is derived from an EMBL/GenBank/DDBJ whole genome shotgun (WGS) entry which is preliminary data.</text>
</comment>
<evidence type="ECO:0000313" key="3">
    <source>
        <dbReference type="Proteomes" id="UP000179242"/>
    </source>
</evidence>
<feature type="chain" id="PRO_5009514731" description="Outer membrane protein beta-barrel domain-containing protein" evidence="1">
    <location>
        <begin position="21"/>
        <end position="238"/>
    </location>
</feature>
<name>A0A1F4U4W4_UNCSA</name>
<reference evidence="2 3" key="1">
    <citation type="journal article" date="2016" name="Nat. Commun.">
        <title>Thousands of microbial genomes shed light on interconnected biogeochemical processes in an aquifer system.</title>
        <authorList>
            <person name="Anantharaman K."/>
            <person name="Brown C.T."/>
            <person name="Hug L.A."/>
            <person name="Sharon I."/>
            <person name="Castelle C.J."/>
            <person name="Probst A.J."/>
            <person name="Thomas B.C."/>
            <person name="Singh A."/>
            <person name="Wilkins M.J."/>
            <person name="Karaoz U."/>
            <person name="Brodie E.L."/>
            <person name="Williams K.H."/>
            <person name="Hubbard S.S."/>
            <person name="Banfield J.F."/>
        </authorList>
    </citation>
    <scope>NUCLEOTIDE SEQUENCE [LARGE SCALE GENOMIC DNA]</scope>
</reference>
<proteinExistence type="predicted"/>
<keyword evidence="1" id="KW-0732">Signal</keyword>
<evidence type="ECO:0000256" key="1">
    <source>
        <dbReference type="SAM" id="SignalP"/>
    </source>
</evidence>
<organism evidence="2 3">
    <name type="scientific">candidate division WOR-1 bacterium RIFOXYC2_FULL_46_14</name>
    <dbReference type="NCBI Taxonomy" id="1802587"/>
    <lineage>
        <taxon>Bacteria</taxon>
        <taxon>Bacillati</taxon>
        <taxon>Saganbacteria</taxon>
    </lineage>
</organism>
<gene>
    <name evidence="2" type="ORF">A2438_05015</name>
</gene>
<feature type="signal peptide" evidence="1">
    <location>
        <begin position="1"/>
        <end position="20"/>
    </location>
</feature>